<name>A0AA39LH99_9BILA</name>
<keyword evidence="5" id="KW-0458">Lysosome</keyword>
<dbReference type="Pfam" id="PF16088">
    <property type="entry name" value="BORCS7"/>
    <property type="match status" value="1"/>
</dbReference>
<comment type="similarity">
    <text evidence="2">Belongs to the BORCS7 family.</text>
</comment>
<gene>
    <name evidence="7" type="ORF">QR680_002040</name>
</gene>
<dbReference type="InterPro" id="IPR032143">
    <property type="entry name" value="BORCS7"/>
</dbReference>
<keyword evidence="8" id="KW-1185">Reference proteome</keyword>
<evidence type="ECO:0000313" key="8">
    <source>
        <dbReference type="Proteomes" id="UP001175271"/>
    </source>
</evidence>
<proteinExistence type="inferred from homology"/>
<dbReference type="AlphaFoldDB" id="A0AA39LH99"/>
<evidence type="ECO:0000256" key="3">
    <source>
        <dbReference type="ARBA" id="ARBA00022295"/>
    </source>
</evidence>
<dbReference type="GO" id="GO:0005765">
    <property type="term" value="C:lysosomal membrane"/>
    <property type="evidence" value="ECO:0007669"/>
    <property type="project" value="UniProtKB-SubCell"/>
</dbReference>
<comment type="subcellular location">
    <subcellularLocation>
        <location evidence="1">Lysosome membrane</location>
    </subcellularLocation>
</comment>
<dbReference type="Proteomes" id="UP001175271">
    <property type="component" value="Unassembled WGS sequence"/>
</dbReference>
<protein>
    <recommendedName>
        <fullName evidence="3">BLOC-1-related complex subunit 7</fullName>
    </recommendedName>
</protein>
<reference evidence="7" key="1">
    <citation type="submission" date="2023-06" db="EMBL/GenBank/DDBJ databases">
        <title>Genomic analysis of the entomopathogenic nematode Steinernema hermaphroditum.</title>
        <authorList>
            <person name="Schwarz E.M."/>
            <person name="Heppert J.K."/>
            <person name="Baniya A."/>
            <person name="Schwartz H.T."/>
            <person name="Tan C.-H."/>
            <person name="Antoshechkin I."/>
            <person name="Sternberg P.W."/>
            <person name="Goodrich-Blair H."/>
            <person name="Dillman A.R."/>
        </authorList>
    </citation>
    <scope>NUCLEOTIDE SEQUENCE</scope>
    <source>
        <strain evidence="7">PS9179</strain>
        <tissue evidence="7">Whole animal</tissue>
    </source>
</reference>
<organism evidence="7 8">
    <name type="scientific">Steinernema hermaphroditum</name>
    <dbReference type="NCBI Taxonomy" id="289476"/>
    <lineage>
        <taxon>Eukaryota</taxon>
        <taxon>Metazoa</taxon>
        <taxon>Ecdysozoa</taxon>
        <taxon>Nematoda</taxon>
        <taxon>Chromadorea</taxon>
        <taxon>Rhabditida</taxon>
        <taxon>Tylenchina</taxon>
        <taxon>Panagrolaimomorpha</taxon>
        <taxon>Strongyloidoidea</taxon>
        <taxon>Steinernematidae</taxon>
        <taxon>Steinernema</taxon>
    </lineage>
</organism>
<evidence type="ECO:0000256" key="2">
    <source>
        <dbReference type="ARBA" id="ARBA00005433"/>
    </source>
</evidence>
<keyword evidence="4" id="KW-0472">Membrane</keyword>
<evidence type="ECO:0000256" key="4">
    <source>
        <dbReference type="ARBA" id="ARBA00023136"/>
    </source>
</evidence>
<evidence type="ECO:0000256" key="5">
    <source>
        <dbReference type="ARBA" id="ARBA00023228"/>
    </source>
</evidence>
<comment type="caution">
    <text evidence="7">The sequence shown here is derived from an EMBL/GenBank/DDBJ whole genome shotgun (WGS) entry which is preliminary data.</text>
</comment>
<dbReference type="EMBL" id="JAUCMV010000005">
    <property type="protein sequence ID" value="KAK0397232.1"/>
    <property type="molecule type" value="Genomic_DNA"/>
</dbReference>
<evidence type="ECO:0000313" key="7">
    <source>
        <dbReference type="EMBL" id="KAK0397232.1"/>
    </source>
</evidence>
<sequence>MKVIITESGECADLLLTWEDRMASQKIALEGRTRLPGRIQDVIVDCGNAVSQALNGSGSNSVLHATLKSFSNMDSVIDSSINNVNKLESLVQHMNNQMSSVELK</sequence>
<evidence type="ECO:0000256" key="6">
    <source>
        <dbReference type="SAM" id="Coils"/>
    </source>
</evidence>
<keyword evidence="6" id="KW-0175">Coiled coil</keyword>
<accession>A0AA39LH99</accession>
<feature type="coiled-coil region" evidence="6">
    <location>
        <begin position="77"/>
        <end position="104"/>
    </location>
</feature>
<evidence type="ECO:0000256" key="1">
    <source>
        <dbReference type="ARBA" id="ARBA00004656"/>
    </source>
</evidence>